<organism evidence="1 2">
    <name type="scientific">Paracoccus simplex</name>
    <dbReference type="NCBI Taxonomy" id="2086346"/>
    <lineage>
        <taxon>Bacteria</taxon>
        <taxon>Pseudomonadati</taxon>
        <taxon>Pseudomonadota</taxon>
        <taxon>Alphaproteobacteria</taxon>
        <taxon>Rhodobacterales</taxon>
        <taxon>Paracoccaceae</taxon>
        <taxon>Paracoccus</taxon>
    </lineage>
</organism>
<evidence type="ECO:0000313" key="1">
    <source>
        <dbReference type="EMBL" id="MFC3569986.1"/>
    </source>
</evidence>
<dbReference type="InterPro" id="IPR014917">
    <property type="entry name" value="DUF1800"/>
</dbReference>
<keyword evidence="2" id="KW-1185">Reference proteome</keyword>
<dbReference type="Proteomes" id="UP001595596">
    <property type="component" value="Unassembled WGS sequence"/>
</dbReference>
<proteinExistence type="predicted"/>
<dbReference type="RefSeq" id="WP_379030404.1">
    <property type="nucleotide sequence ID" value="NZ_JBHRXE010000030.1"/>
</dbReference>
<name>A0ABV7S0V2_9RHOB</name>
<protein>
    <submittedName>
        <fullName evidence="1">DUF1800 family protein</fullName>
    </submittedName>
</protein>
<dbReference type="EMBL" id="JBHRXE010000030">
    <property type="protein sequence ID" value="MFC3569986.1"/>
    <property type="molecule type" value="Genomic_DNA"/>
</dbReference>
<accession>A0ABV7S0V2</accession>
<reference evidence="2" key="1">
    <citation type="journal article" date="2019" name="Int. J. Syst. Evol. Microbiol.">
        <title>The Global Catalogue of Microorganisms (GCM) 10K type strain sequencing project: providing services to taxonomists for standard genome sequencing and annotation.</title>
        <authorList>
            <consortium name="The Broad Institute Genomics Platform"/>
            <consortium name="The Broad Institute Genome Sequencing Center for Infectious Disease"/>
            <person name="Wu L."/>
            <person name="Ma J."/>
        </authorList>
    </citation>
    <scope>NUCLEOTIDE SEQUENCE [LARGE SCALE GENOMIC DNA]</scope>
    <source>
        <strain evidence="2">VKM B-3226</strain>
    </source>
</reference>
<evidence type="ECO:0000313" key="2">
    <source>
        <dbReference type="Proteomes" id="UP001595596"/>
    </source>
</evidence>
<sequence length="455" mass="50011">MSFGFPELAAIRLGFGLSPLMPPPADAEAVLANPAQAGPGPEAMTTATASEIALQFREGVRARTKGLPEPPEAQEASRLLGALQIEDLRRRMIRAVDDPVGFGERLVQFWCDHFTVRAINKVNHGLALAFQDEAIRPHVNGRFEDLFFAADTHPMMLVYLDQTASRGPNSPFVKRRPDRKLGLNENLAREAMELHSLGVGADYQQKDVRELAELLTGLSFSFQDGFSFKPVLAEPGPETVLGQSYGGRRRGGLEDIRAAFRDLARHPETARHVSHKLAAHFVADDPPQDLVEAMAAVWRDTGGDLPQVYRVLVTHPALASNLRRKVRQPFDLQVAGLRALGLRGAQVAALERPVFRRAIWNHLISMGQPWGQPKGPDGWPEAADAWIAPQTMAARINWALRMPRLLQKDLPDPREMLVSAFGGTQSSELAWAVPKAESAAEGVVLILASGDFNRR</sequence>
<gene>
    <name evidence="1" type="ORF">ACFOMP_11050</name>
</gene>
<dbReference type="Pfam" id="PF08811">
    <property type="entry name" value="DUF1800"/>
    <property type="match status" value="1"/>
</dbReference>
<comment type="caution">
    <text evidence="1">The sequence shown here is derived from an EMBL/GenBank/DDBJ whole genome shotgun (WGS) entry which is preliminary data.</text>
</comment>